<keyword evidence="3" id="KW-0067">ATP-binding</keyword>
<dbReference type="OrthoDB" id="678992at2759"/>
<feature type="chain" id="PRO_5032294730" description="Gnk2-homologous domain-containing protein" evidence="5">
    <location>
        <begin position="21"/>
        <end position="262"/>
    </location>
</feature>
<dbReference type="CDD" id="cd23509">
    <property type="entry name" value="Gnk2-like"/>
    <property type="match status" value="1"/>
</dbReference>
<proteinExistence type="predicted"/>
<dbReference type="InterPro" id="IPR011009">
    <property type="entry name" value="Kinase-like_dom_sf"/>
</dbReference>
<dbReference type="EMBL" id="CAJGYO010000014">
    <property type="protein sequence ID" value="CAD6267049.1"/>
    <property type="molecule type" value="Genomic_DNA"/>
</dbReference>
<organism evidence="8 9">
    <name type="scientific">Miscanthus lutarioriparius</name>
    <dbReference type="NCBI Taxonomy" id="422564"/>
    <lineage>
        <taxon>Eukaryota</taxon>
        <taxon>Viridiplantae</taxon>
        <taxon>Streptophyta</taxon>
        <taxon>Embryophyta</taxon>
        <taxon>Tracheophyta</taxon>
        <taxon>Spermatophyta</taxon>
        <taxon>Magnoliopsida</taxon>
        <taxon>Liliopsida</taxon>
        <taxon>Poales</taxon>
        <taxon>Poaceae</taxon>
        <taxon>PACMAD clade</taxon>
        <taxon>Panicoideae</taxon>
        <taxon>Andropogonodae</taxon>
        <taxon>Andropogoneae</taxon>
        <taxon>Saccharinae</taxon>
        <taxon>Miscanthus</taxon>
    </lineage>
</organism>
<sequence length="262" mass="27995">MASCLLLLAASSILFVVAAGQDNTIMKPINPSCSTTDNYTDGSQYKKNLDELLAALPTAAGDNGWFYKGSAGAGADEAFGLIMCFADHKAAQCLDFLTGAPAGITTVCPGSRNVSAEYDACVLRVDAVFCTTTEASKTGIVIGVSAGSVSTLVVILGFSIWLLLRRRRKQARILEKAREKELGLGDCGGFSNEEPEMEDEFEKGTGPKRFRCSELAVATGNFADDRKLGQGGFGSVYRGFLKEINLHVAIKRVSKGSKQRRK</sequence>
<comment type="caution">
    <text evidence="8">The sequence shown here is derived from an EMBL/GenBank/DDBJ whole genome shotgun (WGS) entry which is preliminary data.</text>
</comment>
<accession>A0A811RAM7</accession>
<feature type="domain" description="Gnk2-homologous" evidence="7">
    <location>
        <begin position="27"/>
        <end position="130"/>
    </location>
</feature>
<protein>
    <recommendedName>
        <fullName evidence="10">Gnk2-homologous domain-containing protein</fullName>
    </recommendedName>
</protein>
<evidence type="ECO:0000256" key="5">
    <source>
        <dbReference type="SAM" id="SignalP"/>
    </source>
</evidence>
<dbReference type="InterPro" id="IPR002902">
    <property type="entry name" value="GNK2"/>
</dbReference>
<dbReference type="PROSITE" id="PS50011">
    <property type="entry name" value="PROTEIN_KINASE_DOM"/>
    <property type="match status" value="1"/>
</dbReference>
<dbReference type="PROSITE" id="PS00107">
    <property type="entry name" value="PROTEIN_KINASE_ATP"/>
    <property type="match status" value="1"/>
</dbReference>
<keyword evidence="1 5" id="KW-0732">Signal</keyword>
<keyword evidence="4" id="KW-0472">Membrane</keyword>
<feature type="domain" description="Protein kinase" evidence="6">
    <location>
        <begin position="222"/>
        <end position="262"/>
    </location>
</feature>
<dbReference type="InterPro" id="IPR017441">
    <property type="entry name" value="Protein_kinase_ATP_BS"/>
</dbReference>
<dbReference type="Gene3D" id="3.30.430.20">
    <property type="entry name" value="Gnk2 domain, C-X8-C-X2-C motif"/>
    <property type="match status" value="1"/>
</dbReference>
<dbReference type="InterPro" id="IPR000719">
    <property type="entry name" value="Prot_kinase_dom"/>
</dbReference>
<evidence type="ECO:0000259" key="7">
    <source>
        <dbReference type="PROSITE" id="PS51473"/>
    </source>
</evidence>
<dbReference type="PANTHER" id="PTHR32099">
    <property type="entry name" value="CYSTEINE-RICH REPEAT SECRETORY PROTEIN"/>
    <property type="match status" value="1"/>
</dbReference>
<feature type="transmembrane region" description="Helical" evidence="4">
    <location>
        <begin position="140"/>
        <end position="164"/>
    </location>
</feature>
<dbReference type="Pfam" id="PF01657">
    <property type="entry name" value="Stress-antifung"/>
    <property type="match status" value="1"/>
</dbReference>
<dbReference type="InterPro" id="IPR038408">
    <property type="entry name" value="GNK2_sf"/>
</dbReference>
<evidence type="ECO:0000256" key="2">
    <source>
        <dbReference type="ARBA" id="ARBA00022737"/>
    </source>
</evidence>
<name>A0A811RAM7_9POAL</name>
<dbReference type="GO" id="GO:0004672">
    <property type="term" value="F:protein kinase activity"/>
    <property type="evidence" value="ECO:0007669"/>
    <property type="project" value="InterPro"/>
</dbReference>
<keyword evidence="4" id="KW-0812">Transmembrane</keyword>
<dbReference type="Gene3D" id="3.30.200.20">
    <property type="entry name" value="Phosphorylase Kinase, domain 1"/>
    <property type="match status" value="1"/>
</dbReference>
<dbReference type="Proteomes" id="UP000604825">
    <property type="component" value="Unassembled WGS sequence"/>
</dbReference>
<evidence type="ECO:0000259" key="6">
    <source>
        <dbReference type="PROSITE" id="PS50011"/>
    </source>
</evidence>
<evidence type="ECO:0000313" key="8">
    <source>
        <dbReference type="EMBL" id="CAD6267049.1"/>
    </source>
</evidence>
<evidence type="ECO:0000313" key="9">
    <source>
        <dbReference type="Proteomes" id="UP000604825"/>
    </source>
</evidence>
<evidence type="ECO:0008006" key="10">
    <source>
        <dbReference type="Google" id="ProtNLM"/>
    </source>
</evidence>
<gene>
    <name evidence="8" type="ORF">NCGR_LOCUS50354</name>
</gene>
<evidence type="ECO:0000256" key="4">
    <source>
        <dbReference type="SAM" id="Phobius"/>
    </source>
</evidence>
<dbReference type="SUPFAM" id="SSF56112">
    <property type="entry name" value="Protein kinase-like (PK-like)"/>
    <property type="match status" value="1"/>
</dbReference>
<dbReference type="GO" id="GO:0005524">
    <property type="term" value="F:ATP binding"/>
    <property type="evidence" value="ECO:0007669"/>
    <property type="project" value="UniProtKB-UniRule"/>
</dbReference>
<keyword evidence="2" id="KW-0677">Repeat</keyword>
<dbReference type="AlphaFoldDB" id="A0A811RAM7"/>
<evidence type="ECO:0000256" key="3">
    <source>
        <dbReference type="PROSITE-ProRule" id="PRU10141"/>
    </source>
</evidence>
<reference evidence="8" key="1">
    <citation type="submission" date="2020-10" db="EMBL/GenBank/DDBJ databases">
        <authorList>
            <person name="Han B."/>
            <person name="Lu T."/>
            <person name="Zhao Q."/>
            <person name="Huang X."/>
            <person name="Zhao Y."/>
        </authorList>
    </citation>
    <scope>NUCLEOTIDE SEQUENCE</scope>
</reference>
<keyword evidence="3" id="KW-0547">Nucleotide-binding</keyword>
<keyword evidence="9" id="KW-1185">Reference proteome</keyword>
<dbReference type="PANTHER" id="PTHR32099:SF102">
    <property type="entry name" value="OS12G0608700 PROTEIN"/>
    <property type="match status" value="1"/>
</dbReference>
<dbReference type="PROSITE" id="PS51473">
    <property type="entry name" value="GNK2"/>
    <property type="match status" value="1"/>
</dbReference>
<evidence type="ECO:0000256" key="1">
    <source>
        <dbReference type="ARBA" id="ARBA00022729"/>
    </source>
</evidence>
<feature type="binding site" evidence="3">
    <location>
        <position position="251"/>
    </location>
    <ligand>
        <name>ATP</name>
        <dbReference type="ChEBI" id="CHEBI:30616"/>
    </ligand>
</feature>
<keyword evidence="4" id="KW-1133">Transmembrane helix</keyword>
<feature type="signal peptide" evidence="5">
    <location>
        <begin position="1"/>
        <end position="20"/>
    </location>
</feature>